<dbReference type="Gene3D" id="3.40.50.300">
    <property type="entry name" value="P-loop containing nucleotide triphosphate hydrolases"/>
    <property type="match status" value="1"/>
</dbReference>
<dbReference type="GO" id="GO:0140359">
    <property type="term" value="F:ABC-type transporter activity"/>
    <property type="evidence" value="ECO:0007669"/>
    <property type="project" value="InterPro"/>
</dbReference>
<comment type="similarity">
    <text evidence="1">Belongs to the ABC transporter superfamily.</text>
</comment>
<dbReference type="Proteomes" id="UP000199086">
    <property type="component" value="Unassembled WGS sequence"/>
</dbReference>
<dbReference type="PANTHER" id="PTHR46743:SF2">
    <property type="entry name" value="TEICHOIC ACIDS EXPORT ATP-BINDING PROTEIN TAGH"/>
    <property type="match status" value="1"/>
</dbReference>
<protein>
    <submittedName>
        <fullName evidence="6">ABC-type polysaccharide/polyol phosphate transport system, ATPase component</fullName>
    </submittedName>
</protein>
<dbReference type="SUPFAM" id="SSF52540">
    <property type="entry name" value="P-loop containing nucleoside triphosphate hydrolases"/>
    <property type="match status" value="1"/>
</dbReference>
<sequence length="590" mass="65193">MAEMSDFTIDHHGMPAVVVDDLHVDYRVLATGRRAGSEQRSSLFERRREMLVVNALKGISFTAYENESIGVIGSNGSGKSTLMRAITGLTPASKGAVYAASRPNMLSVGAALLPDLSGERNIILGGLALGMSKAEVARRYDDIVEFTGLRDFIRMPMRTYSSGMSARLKFAIATATQHDILIVDEALSVGDKEFQDKSEERIRQIREAAGTVFLVSHSMPSILDTCNRVLWLEKGDLLMDGDPQTVVDAYEKSQRVPKDGPGLRFVEHVQGLPALQKTPPAQEGQEELFVIRARRWSELLRRSRQRLVEVVGADRVIVVHDVRGEEDRDTQWPVGWQVLTLDAAKLQELGLLDGDAGLRYQTGDHALIAAAASFTADRYWLFESDAYLAVDLPRFLDSTRGDDSGILALELKSAPEKWTWTRPMHQLGYGEVYSCKLPVIRLSAAALDELASARRHLTTLVHDEPDVVYPNLESFVPTVLQARGFSATDLGELAGVATDTVKFGVGYLLPEALEAMGGERIIYPGFGPEEFDAYLADPVVKQMLASAPVFWFRVEESLKFLPREYQLAYSARLGELLGDAVAQRMGDEEE</sequence>
<dbReference type="InterPro" id="IPR003439">
    <property type="entry name" value="ABC_transporter-like_ATP-bd"/>
</dbReference>
<dbReference type="GO" id="GO:0005524">
    <property type="term" value="F:ATP binding"/>
    <property type="evidence" value="ECO:0007669"/>
    <property type="project" value="UniProtKB-KW"/>
</dbReference>
<evidence type="ECO:0000313" key="7">
    <source>
        <dbReference type="Proteomes" id="UP000199086"/>
    </source>
</evidence>
<dbReference type="InterPro" id="IPR015860">
    <property type="entry name" value="ABC_transpr_TagH-like"/>
</dbReference>
<evidence type="ECO:0000256" key="2">
    <source>
        <dbReference type="ARBA" id="ARBA00022448"/>
    </source>
</evidence>
<dbReference type="CDD" id="cd03220">
    <property type="entry name" value="ABC_KpsT_Wzt"/>
    <property type="match status" value="1"/>
</dbReference>
<dbReference type="GO" id="GO:0016887">
    <property type="term" value="F:ATP hydrolysis activity"/>
    <property type="evidence" value="ECO:0007669"/>
    <property type="project" value="InterPro"/>
</dbReference>
<dbReference type="SMART" id="SM00382">
    <property type="entry name" value="AAA"/>
    <property type="match status" value="1"/>
</dbReference>
<name>A0A1G6GM42_9ACTN</name>
<evidence type="ECO:0000256" key="4">
    <source>
        <dbReference type="ARBA" id="ARBA00022840"/>
    </source>
</evidence>
<dbReference type="STRING" id="1577474.GA0111570_10475"/>
<gene>
    <name evidence="6" type="ORF">GA0111570_10475</name>
</gene>
<dbReference type="InterPro" id="IPR027417">
    <property type="entry name" value="P-loop_NTPase"/>
</dbReference>
<evidence type="ECO:0000256" key="1">
    <source>
        <dbReference type="ARBA" id="ARBA00005417"/>
    </source>
</evidence>
<evidence type="ECO:0000313" key="6">
    <source>
        <dbReference type="EMBL" id="SDB82989.1"/>
    </source>
</evidence>
<accession>A0A1G6GM42</accession>
<dbReference type="InterPro" id="IPR003593">
    <property type="entry name" value="AAA+_ATPase"/>
</dbReference>
<reference evidence="6 7" key="1">
    <citation type="submission" date="2016-06" db="EMBL/GenBank/DDBJ databases">
        <authorList>
            <person name="Olsen C.W."/>
            <person name="Carey S."/>
            <person name="Hinshaw L."/>
            <person name="Karasin A.I."/>
        </authorList>
    </citation>
    <scope>NUCLEOTIDE SEQUENCE [LARGE SCALE GENOMIC DNA]</scope>
    <source>
        <strain evidence="6 7">LZ-22</strain>
    </source>
</reference>
<dbReference type="GO" id="GO:0016020">
    <property type="term" value="C:membrane"/>
    <property type="evidence" value="ECO:0007669"/>
    <property type="project" value="InterPro"/>
</dbReference>
<dbReference type="PANTHER" id="PTHR46743">
    <property type="entry name" value="TEICHOIC ACIDS EXPORT ATP-BINDING PROTEIN TAGH"/>
    <property type="match status" value="1"/>
</dbReference>
<evidence type="ECO:0000259" key="5">
    <source>
        <dbReference type="PROSITE" id="PS50893"/>
    </source>
</evidence>
<dbReference type="PROSITE" id="PS50893">
    <property type="entry name" value="ABC_TRANSPORTER_2"/>
    <property type="match status" value="1"/>
</dbReference>
<organism evidence="6 7">
    <name type="scientific">Raineyella antarctica</name>
    <dbReference type="NCBI Taxonomy" id="1577474"/>
    <lineage>
        <taxon>Bacteria</taxon>
        <taxon>Bacillati</taxon>
        <taxon>Actinomycetota</taxon>
        <taxon>Actinomycetes</taxon>
        <taxon>Propionibacteriales</taxon>
        <taxon>Propionibacteriaceae</taxon>
        <taxon>Raineyella</taxon>
    </lineage>
</organism>
<keyword evidence="7" id="KW-1185">Reference proteome</keyword>
<dbReference type="InterPro" id="IPR050683">
    <property type="entry name" value="Bact_Polysacc_Export_ATP-bd"/>
</dbReference>
<proteinExistence type="inferred from homology"/>
<dbReference type="Pfam" id="PF00005">
    <property type="entry name" value="ABC_tran"/>
    <property type="match status" value="1"/>
</dbReference>
<dbReference type="PROSITE" id="PS00211">
    <property type="entry name" value="ABC_TRANSPORTER_1"/>
    <property type="match status" value="1"/>
</dbReference>
<dbReference type="EMBL" id="FMYF01000004">
    <property type="protein sequence ID" value="SDB82989.1"/>
    <property type="molecule type" value="Genomic_DNA"/>
</dbReference>
<keyword evidence="2" id="KW-0813">Transport</keyword>
<dbReference type="AlphaFoldDB" id="A0A1G6GM42"/>
<keyword evidence="4" id="KW-0067">ATP-binding</keyword>
<dbReference type="InterPro" id="IPR017871">
    <property type="entry name" value="ABC_transporter-like_CS"/>
</dbReference>
<evidence type="ECO:0000256" key="3">
    <source>
        <dbReference type="ARBA" id="ARBA00022741"/>
    </source>
</evidence>
<feature type="domain" description="ABC transporter" evidence="5">
    <location>
        <begin position="38"/>
        <end position="259"/>
    </location>
</feature>
<dbReference type="OrthoDB" id="9778870at2"/>
<keyword evidence="3" id="KW-0547">Nucleotide-binding</keyword>